<name>A0A084WEF6_ANOSI</name>
<evidence type="ECO:0000313" key="4">
    <source>
        <dbReference type="Proteomes" id="UP000030765"/>
    </source>
</evidence>
<gene>
    <name evidence="2" type="ORF">ZHAS_00016587</name>
</gene>
<organism evidence="2">
    <name type="scientific">Anopheles sinensis</name>
    <name type="common">Mosquito</name>
    <dbReference type="NCBI Taxonomy" id="74873"/>
    <lineage>
        <taxon>Eukaryota</taxon>
        <taxon>Metazoa</taxon>
        <taxon>Ecdysozoa</taxon>
        <taxon>Arthropoda</taxon>
        <taxon>Hexapoda</taxon>
        <taxon>Insecta</taxon>
        <taxon>Pterygota</taxon>
        <taxon>Neoptera</taxon>
        <taxon>Endopterygota</taxon>
        <taxon>Diptera</taxon>
        <taxon>Nematocera</taxon>
        <taxon>Culicoidea</taxon>
        <taxon>Culicidae</taxon>
        <taxon>Anophelinae</taxon>
        <taxon>Anopheles</taxon>
    </lineage>
</organism>
<evidence type="ECO:0000313" key="3">
    <source>
        <dbReference type="EnsemblMetazoa" id="ASIC016587-PA"/>
    </source>
</evidence>
<feature type="compositionally biased region" description="Basic and acidic residues" evidence="1">
    <location>
        <begin position="142"/>
        <end position="156"/>
    </location>
</feature>
<protein>
    <submittedName>
        <fullName evidence="2 3">Uncharacterized protein</fullName>
    </submittedName>
</protein>
<keyword evidence="4" id="KW-1185">Reference proteome</keyword>
<dbReference type="EMBL" id="ATLV01023209">
    <property type="status" value="NOT_ANNOTATED_CDS"/>
    <property type="molecule type" value="Genomic_DNA"/>
</dbReference>
<dbReference type="EnsemblMetazoa" id="ASIC016587-RA">
    <property type="protein sequence ID" value="ASIC016587-PA"/>
    <property type="gene ID" value="ASIC016587"/>
</dbReference>
<dbReference type="Proteomes" id="UP000030765">
    <property type="component" value="Unassembled WGS sequence"/>
</dbReference>
<dbReference type="AlphaFoldDB" id="A0A084WEF6"/>
<dbReference type="VEuPathDB" id="VectorBase:ASIC016587"/>
<sequence>MNKLEQVWARASPPHSDLTASPVRIDYADDRVFRCRSWKSDSNELAVIWQQGVHLLALVERSLCCVGTCVRHAIGPREVRTRVAAYQRGIPWSLVIRRPSRRHYIFVPVAARARNVPKAAAAARNGMQAAVGCRSRSIHHGAKAEAPRETLTKGPDRNPLTRPDAIRAAGDVTVADCSIFHHSTHGSR</sequence>
<dbReference type="EMBL" id="KE525341">
    <property type="protein sequence ID" value="KFB48600.1"/>
    <property type="molecule type" value="Genomic_DNA"/>
</dbReference>
<evidence type="ECO:0000313" key="2">
    <source>
        <dbReference type="EMBL" id="KFB48600.1"/>
    </source>
</evidence>
<accession>A0A084WEF6</accession>
<reference evidence="2 4" key="1">
    <citation type="journal article" date="2014" name="BMC Genomics">
        <title>Genome sequence of Anopheles sinensis provides insight into genetics basis of mosquito competence for malaria parasites.</title>
        <authorList>
            <person name="Zhou D."/>
            <person name="Zhang D."/>
            <person name="Ding G."/>
            <person name="Shi L."/>
            <person name="Hou Q."/>
            <person name="Ye Y."/>
            <person name="Xu Y."/>
            <person name="Zhou H."/>
            <person name="Xiong C."/>
            <person name="Li S."/>
            <person name="Yu J."/>
            <person name="Hong S."/>
            <person name="Yu X."/>
            <person name="Zou P."/>
            <person name="Chen C."/>
            <person name="Chang X."/>
            <person name="Wang W."/>
            <person name="Lv Y."/>
            <person name="Sun Y."/>
            <person name="Ma L."/>
            <person name="Shen B."/>
            <person name="Zhu C."/>
        </authorList>
    </citation>
    <scope>NUCLEOTIDE SEQUENCE [LARGE SCALE GENOMIC DNA]</scope>
</reference>
<evidence type="ECO:0000256" key="1">
    <source>
        <dbReference type="SAM" id="MobiDB-lite"/>
    </source>
</evidence>
<reference evidence="3" key="2">
    <citation type="submission" date="2020-05" db="UniProtKB">
        <authorList>
            <consortium name="EnsemblMetazoa"/>
        </authorList>
    </citation>
    <scope>IDENTIFICATION</scope>
</reference>
<proteinExistence type="predicted"/>
<feature type="region of interest" description="Disordered" evidence="1">
    <location>
        <begin position="138"/>
        <end position="161"/>
    </location>
</feature>